<evidence type="ECO:0000256" key="2">
    <source>
        <dbReference type="ARBA" id="ARBA00023125"/>
    </source>
</evidence>
<keyword evidence="1" id="KW-0805">Transcription regulation</keyword>
<dbReference type="InterPro" id="IPR036388">
    <property type="entry name" value="WH-like_DNA-bd_sf"/>
</dbReference>
<evidence type="ECO:0000313" key="5">
    <source>
        <dbReference type="EMBL" id="TCW29089.1"/>
    </source>
</evidence>
<proteinExistence type="predicted"/>
<reference evidence="5 6" key="1">
    <citation type="submission" date="2019-03" db="EMBL/GenBank/DDBJ databases">
        <title>Genomic Encyclopedia of Type Strains, Phase IV (KMG-IV): sequencing the most valuable type-strain genomes for metagenomic binning, comparative biology and taxonomic classification.</title>
        <authorList>
            <person name="Goeker M."/>
        </authorList>
    </citation>
    <scope>NUCLEOTIDE SEQUENCE [LARGE SCALE GENOMIC DNA]</scope>
    <source>
        <strain evidence="5 6">DSM 18507</strain>
    </source>
</reference>
<evidence type="ECO:0000259" key="4">
    <source>
        <dbReference type="PROSITE" id="PS50995"/>
    </source>
</evidence>
<feature type="domain" description="HTH marR-type" evidence="4">
    <location>
        <begin position="1"/>
        <end position="148"/>
    </location>
</feature>
<dbReference type="SMART" id="SM00347">
    <property type="entry name" value="HTH_MARR"/>
    <property type="match status" value="1"/>
</dbReference>
<evidence type="ECO:0000313" key="6">
    <source>
        <dbReference type="Proteomes" id="UP000294801"/>
    </source>
</evidence>
<dbReference type="PANTHER" id="PTHR33164:SF64">
    <property type="entry name" value="TRANSCRIPTIONAL REGULATOR SLYA"/>
    <property type="match status" value="1"/>
</dbReference>
<dbReference type="InterPro" id="IPR000835">
    <property type="entry name" value="HTH_MarR-typ"/>
</dbReference>
<keyword evidence="2 5" id="KW-0238">DNA-binding</keyword>
<dbReference type="InterPro" id="IPR036390">
    <property type="entry name" value="WH_DNA-bd_sf"/>
</dbReference>
<name>A0ABY2CXE7_GULMO</name>
<keyword evidence="3" id="KW-0804">Transcription</keyword>
<dbReference type="Gene3D" id="1.10.10.10">
    <property type="entry name" value="Winged helix-like DNA-binding domain superfamily/Winged helix DNA-binding domain"/>
    <property type="match status" value="1"/>
</dbReference>
<evidence type="ECO:0000256" key="3">
    <source>
        <dbReference type="ARBA" id="ARBA00023163"/>
    </source>
</evidence>
<keyword evidence="6" id="KW-1185">Reference proteome</keyword>
<dbReference type="Proteomes" id="UP000294801">
    <property type="component" value="Unassembled WGS sequence"/>
</dbReference>
<dbReference type="SUPFAM" id="SSF46785">
    <property type="entry name" value="Winged helix' DNA-binding domain"/>
    <property type="match status" value="1"/>
</dbReference>
<evidence type="ECO:0000256" key="1">
    <source>
        <dbReference type="ARBA" id="ARBA00023015"/>
    </source>
</evidence>
<gene>
    <name evidence="5" type="ORF">EV669_11056</name>
</gene>
<dbReference type="GO" id="GO:0003677">
    <property type="term" value="F:DNA binding"/>
    <property type="evidence" value="ECO:0007669"/>
    <property type="project" value="UniProtKB-KW"/>
</dbReference>
<dbReference type="RefSeq" id="WP_132098912.1">
    <property type="nucleotide sequence ID" value="NZ_SMDA01000010.1"/>
</dbReference>
<comment type="caution">
    <text evidence="5">The sequence shown here is derived from an EMBL/GenBank/DDBJ whole genome shotgun (WGS) entry which is preliminary data.</text>
</comment>
<dbReference type="InterPro" id="IPR039422">
    <property type="entry name" value="MarR/SlyA-like"/>
</dbReference>
<protein>
    <submittedName>
        <fullName evidence="5">DNA-binding MarR family transcriptional regulator</fullName>
    </submittedName>
</protein>
<organism evidence="5 6">
    <name type="scientific">Gulbenkiania mobilis</name>
    <dbReference type="NCBI Taxonomy" id="397457"/>
    <lineage>
        <taxon>Bacteria</taxon>
        <taxon>Pseudomonadati</taxon>
        <taxon>Pseudomonadota</taxon>
        <taxon>Betaproteobacteria</taxon>
        <taxon>Neisseriales</taxon>
        <taxon>Chromobacteriaceae</taxon>
        <taxon>Gulbenkiania</taxon>
    </lineage>
</organism>
<dbReference type="PANTHER" id="PTHR33164">
    <property type="entry name" value="TRANSCRIPTIONAL REGULATOR, MARR FAMILY"/>
    <property type="match status" value="1"/>
</dbReference>
<sequence>MTDAPLPTTFSGPSESPGFLLWRISNLWQREQRNALQPLGLTHTQFVALAVASWFGQEEPITQARLSQLTRSDPMTISQVVRTLEKMGCFERAPHPEDTRAKVITVSDAGRELAAQAIRIVEATDRAFFEPLGKETASLVQLFQKLLR</sequence>
<dbReference type="EMBL" id="SMDA01000010">
    <property type="protein sequence ID" value="TCW29089.1"/>
    <property type="molecule type" value="Genomic_DNA"/>
</dbReference>
<accession>A0ABY2CXE7</accession>
<dbReference type="PROSITE" id="PS50995">
    <property type="entry name" value="HTH_MARR_2"/>
    <property type="match status" value="1"/>
</dbReference>
<dbReference type="Pfam" id="PF01047">
    <property type="entry name" value="MarR"/>
    <property type="match status" value="1"/>
</dbReference>